<dbReference type="OrthoDB" id="4748970at2759"/>
<accession>A0A0K2TYQ5</accession>
<sequence>MKIHREKNKNELQDQNDSLFPDILLPNDFMSFIDPNSFATSSNEIDDIVGSLGEFPNCCWKSSISDLIEELDFTKTDSKNHNRRGSKQANKTPYKIQRRYFCNITGCGKAYAKSSHLKAHKRVHSGERPYICHWNQCSWKFSRSDELKRHIRRHTGIKPYSCEVCSRSFSRSDHLSLH</sequence>
<feature type="domain" description="C2H2-type" evidence="8">
    <location>
        <begin position="100"/>
        <end position="129"/>
    </location>
</feature>
<dbReference type="Gene3D" id="3.30.160.60">
    <property type="entry name" value="Classic Zinc Finger"/>
    <property type="match status" value="3"/>
</dbReference>
<keyword evidence="6" id="KW-0539">Nucleus</keyword>
<dbReference type="InterPro" id="IPR036236">
    <property type="entry name" value="Znf_C2H2_sf"/>
</dbReference>
<dbReference type="AlphaFoldDB" id="A0A0K2TYQ5"/>
<dbReference type="Pfam" id="PF00096">
    <property type="entry name" value="zf-C2H2"/>
    <property type="match status" value="3"/>
</dbReference>
<evidence type="ECO:0000259" key="8">
    <source>
        <dbReference type="PROSITE" id="PS50157"/>
    </source>
</evidence>
<dbReference type="GO" id="GO:0005634">
    <property type="term" value="C:nucleus"/>
    <property type="evidence" value="ECO:0007669"/>
    <property type="project" value="UniProtKB-SubCell"/>
</dbReference>
<keyword evidence="5" id="KW-0862">Zinc</keyword>
<name>A0A0K2TYQ5_LEPSM</name>
<feature type="domain" description="C2H2-type" evidence="8">
    <location>
        <begin position="130"/>
        <end position="159"/>
    </location>
</feature>
<comment type="subcellular location">
    <subcellularLocation>
        <location evidence="1">Nucleus</location>
    </subcellularLocation>
</comment>
<evidence type="ECO:0000256" key="5">
    <source>
        <dbReference type="ARBA" id="ARBA00022833"/>
    </source>
</evidence>
<dbReference type="FunFam" id="3.30.160.60:FF:000018">
    <property type="entry name" value="Krueppel-like factor 15"/>
    <property type="match status" value="1"/>
</dbReference>
<protein>
    <recommendedName>
        <fullName evidence="8">C2H2-type domain-containing protein</fullName>
    </recommendedName>
</protein>
<feature type="non-terminal residue" evidence="9">
    <location>
        <position position="178"/>
    </location>
</feature>
<feature type="domain" description="C2H2-type" evidence="8">
    <location>
        <begin position="160"/>
        <end position="178"/>
    </location>
</feature>
<dbReference type="PANTHER" id="PTHR23235:SF120">
    <property type="entry name" value="KRUPPEL-LIKE FACTOR 15"/>
    <property type="match status" value="1"/>
</dbReference>
<evidence type="ECO:0000256" key="6">
    <source>
        <dbReference type="ARBA" id="ARBA00023242"/>
    </source>
</evidence>
<keyword evidence="2" id="KW-0479">Metal-binding</keyword>
<dbReference type="GO" id="GO:0008270">
    <property type="term" value="F:zinc ion binding"/>
    <property type="evidence" value="ECO:0007669"/>
    <property type="project" value="UniProtKB-KW"/>
</dbReference>
<dbReference type="GO" id="GO:0000978">
    <property type="term" value="F:RNA polymerase II cis-regulatory region sequence-specific DNA binding"/>
    <property type="evidence" value="ECO:0007669"/>
    <property type="project" value="TreeGrafter"/>
</dbReference>
<reference evidence="9" key="1">
    <citation type="submission" date="2014-05" db="EMBL/GenBank/DDBJ databases">
        <authorList>
            <person name="Chronopoulou M."/>
        </authorList>
    </citation>
    <scope>NUCLEOTIDE SEQUENCE</scope>
    <source>
        <tissue evidence="9">Whole organism</tissue>
    </source>
</reference>
<evidence type="ECO:0000256" key="3">
    <source>
        <dbReference type="ARBA" id="ARBA00022737"/>
    </source>
</evidence>
<dbReference type="EMBL" id="HACA01013772">
    <property type="protein sequence ID" value="CDW31133.1"/>
    <property type="molecule type" value="Transcribed_RNA"/>
</dbReference>
<dbReference type="PANTHER" id="PTHR23235">
    <property type="entry name" value="KRUEPPEL-LIKE TRANSCRIPTION FACTOR"/>
    <property type="match status" value="1"/>
</dbReference>
<dbReference type="SMART" id="SM00355">
    <property type="entry name" value="ZnF_C2H2"/>
    <property type="match status" value="3"/>
</dbReference>
<evidence type="ECO:0000256" key="2">
    <source>
        <dbReference type="ARBA" id="ARBA00022723"/>
    </source>
</evidence>
<organism evidence="9">
    <name type="scientific">Lepeophtheirus salmonis</name>
    <name type="common">Salmon louse</name>
    <name type="synonym">Caligus salmonis</name>
    <dbReference type="NCBI Taxonomy" id="72036"/>
    <lineage>
        <taxon>Eukaryota</taxon>
        <taxon>Metazoa</taxon>
        <taxon>Ecdysozoa</taxon>
        <taxon>Arthropoda</taxon>
        <taxon>Crustacea</taxon>
        <taxon>Multicrustacea</taxon>
        <taxon>Hexanauplia</taxon>
        <taxon>Copepoda</taxon>
        <taxon>Siphonostomatoida</taxon>
        <taxon>Caligidae</taxon>
        <taxon>Lepeophtheirus</taxon>
    </lineage>
</organism>
<dbReference type="InterPro" id="IPR013087">
    <property type="entry name" value="Znf_C2H2_type"/>
</dbReference>
<dbReference type="FunFam" id="3.30.160.60:FF:000125">
    <property type="entry name" value="Putative zinc finger protein 143"/>
    <property type="match status" value="1"/>
</dbReference>
<dbReference type="PROSITE" id="PS00028">
    <property type="entry name" value="ZINC_FINGER_C2H2_1"/>
    <property type="match status" value="2"/>
</dbReference>
<keyword evidence="4 7" id="KW-0863">Zinc-finger</keyword>
<evidence type="ECO:0000256" key="1">
    <source>
        <dbReference type="ARBA" id="ARBA00004123"/>
    </source>
</evidence>
<evidence type="ECO:0000256" key="4">
    <source>
        <dbReference type="ARBA" id="ARBA00022771"/>
    </source>
</evidence>
<dbReference type="GO" id="GO:0000981">
    <property type="term" value="F:DNA-binding transcription factor activity, RNA polymerase II-specific"/>
    <property type="evidence" value="ECO:0007669"/>
    <property type="project" value="TreeGrafter"/>
</dbReference>
<dbReference type="PROSITE" id="PS50157">
    <property type="entry name" value="ZINC_FINGER_C2H2_2"/>
    <property type="match status" value="3"/>
</dbReference>
<evidence type="ECO:0000256" key="7">
    <source>
        <dbReference type="PROSITE-ProRule" id="PRU00042"/>
    </source>
</evidence>
<evidence type="ECO:0000313" key="9">
    <source>
        <dbReference type="EMBL" id="CDW31133.1"/>
    </source>
</evidence>
<keyword evidence="3" id="KW-0677">Repeat</keyword>
<dbReference type="FunFam" id="3.30.160.60:FF:000065">
    <property type="entry name" value="B-cell CLL/lymphoma 6, member B"/>
    <property type="match status" value="1"/>
</dbReference>
<dbReference type="SUPFAM" id="SSF57667">
    <property type="entry name" value="beta-beta-alpha zinc fingers"/>
    <property type="match status" value="1"/>
</dbReference>
<proteinExistence type="predicted"/>